<dbReference type="InterPro" id="IPR043160">
    <property type="entry name" value="Dynein_C_barrel"/>
</dbReference>
<feature type="domain" description="Dynein heavy chain C-terminal" evidence="2">
    <location>
        <begin position="65"/>
        <end position="367"/>
    </location>
</feature>
<dbReference type="InterPro" id="IPR041228">
    <property type="entry name" value="Dynein_C"/>
</dbReference>
<dbReference type="PANTHER" id="PTHR22878:SF73">
    <property type="entry name" value="DYNEIN AXONEMAL HEAVY CHAIN 1"/>
    <property type="match status" value="1"/>
</dbReference>
<dbReference type="Gene3D" id="1.20.1270.280">
    <property type="match status" value="1"/>
</dbReference>
<organism evidence="3">
    <name type="scientific">Coccolithus braarudii</name>
    <dbReference type="NCBI Taxonomy" id="221442"/>
    <lineage>
        <taxon>Eukaryota</taxon>
        <taxon>Haptista</taxon>
        <taxon>Haptophyta</taxon>
        <taxon>Prymnesiophyceae</taxon>
        <taxon>Coccolithales</taxon>
        <taxon>Coccolithaceae</taxon>
        <taxon>Coccolithus</taxon>
    </lineage>
</organism>
<sequence>MSQLLTGFVNEDVLGVGYQFSPSGVYKTIGETDMAAYAQYVTDLPVNASPEVFGLHENADITCAQNDTNTMFATILSLQPRAASAGGKTQEELLTETANDILGRVPALFNLESVVDNYPTMYEDSMNTVLQQECIRYNKVIAVLLRSLKDVVKALKGEVVMTAELETMGHSLFNNQVPEMWSKAAYPSLKPLATWVPDLCARLNFIQRWIDEGKPSSYWLSGFYFPQAFITGTKQNHARKYQLPIDTITFGYRVWEESSNGVYEAPKDGALVYGLFLEGARWDPAARILRESRAKELFTTLPPIHLHPIANRPTDIDGIYHTPVYKTMSRFGTLSTTGHSTNFVMTIEIPSDLPQTHWVKRGVAGLCSLNY</sequence>
<name>A0A7S0Q566_9EUKA</name>
<feature type="domain" description="Dynein heavy chain AAA lid" evidence="1">
    <location>
        <begin position="2"/>
        <end position="59"/>
    </location>
</feature>
<evidence type="ECO:0008006" key="4">
    <source>
        <dbReference type="Google" id="ProtNLM"/>
    </source>
</evidence>
<dbReference type="GO" id="GO:0030286">
    <property type="term" value="C:dynein complex"/>
    <property type="evidence" value="ECO:0007669"/>
    <property type="project" value="InterPro"/>
</dbReference>
<dbReference type="InterPro" id="IPR026983">
    <property type="entry name" value="DHC"/>
</dbReference>
<dbReference type="EMBL" id="HBEY01037056">
    <property type="protein sequence ID" value="CAD8614257.1"/>
    <property type="molecule type" value="Transcribed_RNA"/>
</dbReference>
<dbReference type="GO" id="GO:0051959">
    <property type="term" value="F:dynein light intermediate chain binding"/>
    <property type="evidence" value="ECO:0007669"/>
    <property type="project" value="InterPro"/>
</dbReference>
<reference evidence="3" key="1">
    <citation type="submission" date="2021-01" db="EMBL/GenBank/DDBJ databases">
        <authorList>
            <person name="Corre E."/>
            <person name="Pelletier E."/>
            <person name="Niang G."/>
            <person name="Scheremetjew M."/>
            <person name="Finn R."/>
            <person name="Kale V."/>
            <person name="Holt S."/>
            <person name="Cochrane G."/>
            <person name="Meng A."/>
            <person name="Brown T."/>
            <person name="Cohen L."/>
        </authorList>
    </citation>
    <scope>NUCLEOTIDE SEQUENCE</scope>
    <source>
        <strain evidence="3">PLY182g</strain>
    </source>
</reference>
<accession>A0A7S0Q566</accession>
<dbReference type="AlphaFoldDB" id="A0A7S0Q566"/>
<dbReference type="FunFam" id="3.10.490.20:FF:000001">
    <property type="entry name" value="dynein heavy chain 7, axonemal"/>
    <property type="match status" value="1"/>
</dbReference>
<proteinExistence type="predicted"/>
<dbReference type="GO" id="GO:0007018">
    <property type="term" value="P:microtubule-based movement"/>
    <property type="evidence" value="ECO:0007669"/>
    <property type="project" value="InterPro"/>
</dbReference>
<evidence type="ECO:0000259" key="2">
    <source>
        <dbReference type="Pfam" id="PF18199"/>
    </source>
</evidence>
<dbReference type="Pfam" id="PF18198">
    <property type="entry name" value="AAA_lid_11"/>
    <property type="match status" value="1"/>
</dbReference>
<dbReference type="Pfam" id="PF18199">
    <property type="entry name" value="Dynein_C"/>
    <property type="match status" value="1"/>
</dbReference>
<evidence type="ECO:0000259" key="1">
    <source>
        <dbReference type="Pfam" id="PF18198"/>
    </source>
</evidence>
<gene>
    <name evidence="3" type="ORF">CPEL01642_LOCUS17638</name>
</gene>
<dbReference type="InterPro" id="IPR041658">
    <property type="entry name" value="AAA_lid_11"/>
</dbReference>
<protein>
    <recommendedName>
        <fullName evidence="4">Dynein heavy chain C-terminal domain-containing protein</fullName>
    </recommendedName>
</protein>
<dbReference type="PANTHER" id="PTHR22878">
    <property type="entry name" value="DYNEIN HEAVY CHAIN 6, AXONEMAL-LIKE-RELATED"/>
    <property type="match status" value="1"/>
</dbReference>
<dbReference type="Gene3D" id="3.10.490.20">
    <property type="match status" value="1"/>
</dbReference>
<dbReference type="FunFam" id="1.20.1270.280:FF:000001">
    <property type="entry name" value="dynein heavy chain 7, axonemal"/>
    <property type="match status" value="1"/>
</dbReference>
<evidence type="ECO:0000313" key="3">
    <source>
        <dbReference type="EMBL" id="CAD8614257.1"/>
    </source>
</evidence>
<dbReference type="GO" id="GO:0045505">
    <property type="term" value="F:dynein intermediate chain binding"/>
    <property type="evidence" value="ECO:0007669"/>
    <property type="project" value="InterPro"/>
</dbReference>